<evidence type="ECO:0000313" key="9">
    <source>
        <dbReference type="Proteomes" id="UP000324705"/>
    </source>
</evidence>
<dbReference type="EMBL" id="LT934111">
    <property type="protein sequence ID" value="VAH05665.1"/>
    <property type="molecule type" value="Genomic_DNA"/>
</dbReference>
<dbReference type="Pfam" id="PF12174">
    <property type="entry name" value="RST"/>
    <property type="match status" value="1"/>
</dbReference>
<evidence type="ECO:0000256" key="5">
    <source>
        <dbReference type="SAM" id="MobiDB-lite"/>
    </source>
</evidence>
<dbReference type="InterPro" id="IPR044964">
    <property type="entry name" value="RCD1/SRO1-5"/>
</dbReference>
<keyword evidence="9" id="KW-1185">Reference proteome</keyword>
<dbReference type="PANTHER" id="PTHR32263:SF10">
    <property type="entry name" value="OS10G0577800 PROTEIN"/>
    <property type="match status" value="1"/>
</dbReference>
<dbReference type="GO" id="GO:0005634">
    <property type="term" value="C:nucleus"/>
    <property type="evidence" value="ECO:0007669"/>
    <property type="project" value="UniProtKB-SubCell"/>
</dbReference>
<evidence type="ECO:0000259" key="7">
    <source>
        <dbReference type="PROSITE" id="PS51879"/>
    </source>
</evidence>
<dbReference type="PROSITE" id="PS51059">
    <property type="entry name" value="PARP_CATALYTIC"/>
    <property type="match status" value="1"/>
</dbReference>
<keyword evidence="2" id="KW-0217">Developmental protein</keyword>
<feature type="compositionally biased region" description="Polar residues" evidence="5">
    <location>
        <begin position="35"/>
        <end position="47"/>
    </location>
</feature>
<dbReference type="Gene3D" id="3.90.228.10">
    <property type="match status" value="1"/>
</dbReference>
<comment type="subcellular location">
    <subcellularLocation>
        <location evidence="1">Nucleus</location>
    </subcellularLocation>
</comment>
<keyword evidence="4" id="KW-0539">Nucleus</keyword>
<dbReference type="OMA" id="PHALLPI"/>
<dbReference type="Proteomes" id="UP000324705">
    <property type="component" value="Chromosome 1A"/>
</dbReference>
<evidence type="ECO:0000256" key="4">
    <source>
        <dbReference type="ARBA" id="ARBA00023242"/>
    </source>
</evidence>
<dbReference type="GO" id="GO:0003950">
    <property type="term" value="F:NAD+ poly-ADP-ribosyltransferase activity"/>
    <property type="evidence" value="ECO:0007669"/>
    <property type="project" value="InterPro"/>
</dbReference>
<evidence type="ECO:0000313" key="8">
    <source>
        <dbReference type="EMBL" id="VAH05665.1"/>
    </source>
</evidence>
<accession>A0A9R0Q6A3</accession>
<organism evidence="8 9">
    <name type="scientific">Triticum turgidum subsp. durum</name>
    <name type="common">Durum wheat</name>
    <name type="synonym">Triticum durum</name>
    <dbReference type="NCBI Taxonomy" id="4567"/>
    <lineage>
        <taxon>Eukaryota</taxon>
        <taxon>Viridiplantae</taxon>
        <taxon>Streptophyta</taxon>
        <taxon>Embryophyta</taxon>
        <taxon>Tracheophyta</taxon>
        <taxon>Spermatophyta</taxon>
        <taxon>Magnoliopsida</taxon>
        <taxon>Liliopsida</taxon>
        <taxon>Poales</taxon>
        <taxon>Poaceae</taxon>
        <taxon>BOP clade</taxon>
        <taxon>Pooideae</taxon>
        <taxon>Triticodae</taxon>
        <taxon>Triticeae</taxon>
        <taxon>Triticinae</taxon>
        <taxon>Triticum</taxon>
    </lineage>
</organism>
<name>A0A9R0Q6A3_TRITD</name>
<evidence type="ECO:0008006" key="10">
    <source>
        <dbReference type="Google" id="ProtNLM"/>
    </source>
</evidence>
<reference evidence="8 9" key="1">
    <citation type="submission" date="2017-09" db="EMBL/GenBank/DDBJ databases">
        <authorList>
            <consortium name="International Durum Wheat Genome Sequencing Consortium (IDWGSC)"/>
            <person name="Milanesi L."/>
        </authorList>
    </citation>
    <scope>NUCLEOTIDE SEQUENCE [LARGE SCALE GENOMIC DNA]</scope>
    <source>
        <strain evidence="9">cv. Svevo</strain>
    </source>
</reference>
<dbReference type="Pfam" id="PF23467">
    <property type="entry name" value="WWE_5"/>
    <property type="match status" value="1"/>
</dbReference>
<sequence>MAAMNEKVLAKCGQNIVSLKRKRDSPAAYHADACHTSQSHQHPTGNSDIRLYVGEDRKANIACHFNKQILQSYQNYMTSASPKRILLRQSGNWKEFPEKIVKLAQVDFRTKKTITEVGYQNQLFLLDFVHMTFIDSKSGLQRPIAWIDDNGRRYFPEVLIEDQIVYRRKDFGNGDHVYVIAEPNGARQINDQYGASESSAESSNFESSTEEVSSAKRVRAEKSIIRKINCDRRETVGENEPHTSLPAVFSCQPQQDKLGGQSRAQGTTSVVQKMLLQGMGTAIGSKDIIGIHRTPFLNNYREDRYDLFQKQVEITKSQHGNANVRYAWLPCSKAAVDEMMLNGTLQVKKPTRCPPYGTGVLLAPANCSINCVNYSDVDENGIIYMMLCRVVMGNVEIVHHGSKQHQPSNEYFDSGVDDLKNPQHYIVWDMNLDSHIYSEFVVTIKLPSKAKDSLFTQEDCHDSSDASLVLSPSSADSVSQDMNLEASPALGGQYEAPMLGGSMAKAPSTPWMPFSMLFAAISTKLPREKMDMINNCYEEFKAKKISRIDLVKRLRLIVGDRMLVSTIIRLQDKLPPMVKREAANAPVKARVAAKRKLSEYTCEPKMVSREKAPCLPS</sequence>
<protein>
    <recommendedName>
        <fullName evidence="10">PARP</fullName>
    </recommendedName>
</protein>
<proteinExistence type="predicted"/>
<evidence type="ECO:0000259" key="6">
    <source>
        <dbReference type="PROSITE" id="PS51059"/>
    </source>
</evidence>
<dbReference type="PANTHER" id="PTHR32263">
    <property type="entry name" value="INACTIVE POLY [ADP-RIBOSE] POLYMERASE SRO4-RELATED"/>
    <property type="match status" value="1"/>
</dbReference>
<gene>
    <name evidence="8" type="ORF">TRITD_1Av1G128460</name>
</gene>
<dbReference type="SUPFAM" id="SSF56399">
    <property type="entry name" value="ADP-ribosylation"/>
    <property type="match status" value="1"/>
</dbReference>
<evidence type="ECO:0000256" key="3">
    <source>
        <dbReference type="ARBA" id="ARBA00023016"/>
    </source>
</evidence>
<feature type="region of interest" description="Disordered" evidence="5">
    <location>
        <begin position="28"/>
        <end position="47"/>
    </location>
</feature>
<feature type="compositionally biased region" description="Low complexity" evidence="5">
    <location>
        <begin position="196"/>
        <end position="212"/>
    </location>
</feature>
<keyword evidence="3" id="KW-0346">Stress response</keyword>
<dbReference type="Gramene" id="TRITD1Av1G128460.14">
    <property type="protein sequence ID" value="TRITD1Av1G128460.14"/>
    <property type="gene ID" value="TRITD1Av1G128460"/>
</dbReference>
<dbReference type="AlphaFoldDB" id="A0A9R0Q6A3"/>
<evidence type="ECO:0000256" key="1">
    <source>
        <dbReference type="ARBA" id="ARBA00004123"/>
    </source>
</evidence>
<feature type="region of interest" description="Disordered" evidence="5">
    <location>
        <begin position="194"/>
        <end position="213"/>
    </location>
</feature>
<dbReference type="InterPro" id="IPR012317">
    <property type="entry name" value="Poly(ADP-ribose)pol_cat_dom"/>
</dbReference>
<evidence type="ECO:0000256" key="2">
    <source>
        <dbReference type="ARBA" id="ARBA00022473"/>
    </source>
</evidence>
<feature type="domain" description="PARP catalytic" evidence="6">
    <location>
        <begin position="245"/>
        <end position="465"/>
    </location>
</feature>
<dbReference type="InterPro" id="IPR022003">
    <property type="entry name" value="RST"/>
</dbReference>
<feature type="domain" description="RST" evidence="7">
    <location>
        <begin position="505"/>
        <end position="576"/>
    </location>
</feature>
<dbReference type="PROSITE" id="PS51879">
    <property type="entry name" value="RST"/>
    <property type="match status" value="1"/>
</dbReference>
<dbReference type="InterPro" id="IPR057823">
    <property type="entry name" value="WWE_RCD1"/>
</dbReference>